<evidence type="ECO:0000313" key="1">
    <source>
        <dbReference type="EMBL" id="KAH7857209.1"/>
    </source>
</evidence>
<name>A0ACB7YWH6_9ERIC</name>
<proteinExistence type="predicted"/>
<gene>
    <name evidence="1" type="ORF">Vadar_010225</name>
</gene>
<protein>
    <submittedName>
        <fullName evidence="1">Uncharacterized protein</fullName>
    </submittedName>
</protein>
<keyword evidence="2" id="KW-1185">Reference proteome</keyword>
<comment type="caution">
    <text evidence="1">The sequence shown here is derived from an EMBL/GenBank/DDBJ whole genome shotgun (WGS) entry which is preliminary data.</text>
</comment>
<dbReference type="Proteomes" id="UP000828048">
    <property type="component" value="Chromosome 3"/>
</dbReference>
<accession>A0ACB7YWH6</accession>
<organism evidence="1 2">
    <name type="scientific">Vaccinium darrowii</name>
    <dbReference type="NCBI Taxonomy" id="229202"/>
    <lineage>
        <taxon>Eukaryota</taxon>
        <taxon>Viridiplantae</taxon>
        <taxon>Streptophyta</taxon>
        <taxon>Embryophyta</taxon>
        <taxon>Tracheophyta</taxon>
        <taxon>Spermatophyta</taxon>
        <taxon>Magnoliopsida</taxon>
        <taxon>eudicotyledons</taxon>
        <taxon>Gunneridae</taxon>
        <taxon>Pentapetalae</taxon>
        <taxon>asterids</taxon>
        <taxon>Ericales</taxon>
        <taxon>Ericaceae</taxon>
        <taxon>Vaccinioideae</taxon>
        <taxon>Vaccinieae</taxon>
        <taxon>Vaccinium</taxon>
    </lineage>
</organism>
<reference evidence="1 2" key="1">
    <citation type="journal article" date="2021" name="Hortic Res">
        <title>High-quality reference genome and annotation aids understanding of berry development for evergreen blueberry (Vaccinium darrowii).</title>
        <authorList>
            <person name="Yu J."/>
            <person name="Hulse-Kemp A.M."/>
            <person name="Babiker E."/>
            <person name="Staton M."/>
        </authorList>
    </citation>
    <scope>NUCLEOTIDE SEQUENCE [LARGE SCALE GENOMIC DNA]</scope>
    <source>
        <strain evidence="2">cv. NJ 8807/NJ 8810</strain>
        <tissue evidence="1">Young leaf</tissue>
    </source>
</reference>
<dbReference type="EMBL" id="CM037153">
    <property type="protein sequence ID" value="KAH7857209.1"/>
    <property type="molecule type" value="Genomic_DNA"/>
</dbReference>
<sequence length="769" mass="87775">MSLAIVAIDSLLSKKDRHVREWKRVHGSLSFEMESNSSLKDEADVVGIENPKSLLISWLTEGEQNLTAICVVGTGGVGKTTLAKKVYDSQAVKKYFDCRAWITVSKSFTTAELLRSALKDLMEETKESIPEGFETMGEVQVVNKLKERLQEKRYVVVFDDVWSTNAWEVMKFAFPDCCCGSRVVFTTRISDVAASIDIFSHVYHLQPLPEEETWKLFCMKAFRREKKGVCPKELESMSRSLLKKCGGLPLAIVVIGSLLSKKDKHVLEWKRVHDSLSFEMESNSSLKSLERILLLSYHDLPYHLKCCFLYLSVFPEDYLIKRMKIIRLWVVERFVEERRGLTMEEAAEQYLNELVSRSMIQVVQIDDFNTVSTCRVHDVMREIIQLKSRNESFLVILNDKRMSVDEKIRRMAIHDSCEELLLDMRFASLRSLLVFAPSISLGKAFFKGFRLLTLLELDGTPLYKFPLELSEMIQLRYLSLRWTKIGELPESIGKLKNLEILDLKFTMISTLPQGILKLKHLFQLRGYTFSFSPSNFPITHGMSLPVGIGGLTRLQKLGNVEVNGNGDMVREFGKLTELRRLGILGLTRENGMDLCYSLEKLKHLSALYMVSISNTEPLHLDSLSTPPQFIQHLYLKCRLPNLPKWVASLNYLAKLVLQYSNLNDDPLKALQGLPNLVVLELRDAYEGKELCCDDGGYPRLKKFGLIMLRQLKSIRVEQGAMPELRELGIAFCEKLEMNDHMVKTSGGFNTLQPSKSSFDMVYALSLGSK</sequence>
<evidence type="ECO:0000313" key="2">
    <source>
        <dbReference type="Proteomes" id="UP000828048"/>
    </source>
</evidence>